<sequence>GTRVLAAAGLAGCLVLAATLPPVGALTGAAALAAGLAGRAALRAARPGG</sequence>
<reference evidence="1" key="1">
    <citation type="submission" date="2020-02" db="EMBL/GenBank/DDBJ databases">
        <authorList>
            <person name="Meier V. D."/>
        </authorList>
    </citation>
    <scope>NUCLEOTIDE SEQUENCE</scope>
    <source>
        <strain evidence="1">AVDCRST_MAG41</strain>
    </source>
</reference>
<organism evidence="1">
    <name type="scientific">uncultured Mycobacteriales bacterium</name>
    <dbReference type="NCBI Taxonomy" id="581187"/>
    <lineage>
        <taxon>Bacteria</taxon>
        <taxon>Bacillati</taxon>
        <taxon>Actinomycetota</taxon>
        <taxon>Actinomycetes</taxon>
        <taxon>Mycobacteriales</taxon>
        <taxon>environmental samples</taxon>
    </lineage>
</organism>
<dbReference type="AlphaFoldDB" id="A0A6J4ILR1"/>
<accession>A0A6J4ILR1</accession>
<gene>
    <name evidence="1" type="ORF">AVDCRST_MAG41-2102</name>
</gene>
<evidence type="ECO:0000313" key="1">
    <source>
        <dbReference type="EMBL" id="CAA9254132.1"/>
    </source>
</evidence>
<proteinExistence type="predicted"/>
<feature type="non-terminal residue" evidence="1">
    <location>
        <position position="1"/>
    </location>
</feature>
<name>A0A6J4ILR1_9ACTN</name>
<dbReference type="EMBL" id="CADCTP010000187">
    <property type="protein sequence ID" value="CAA9254132.1"/>
    <property type="molecule type" value="Genomic_DNA"/>
</dbReference>
<protein>
    <submittedName>
        <fullName evidence="1">Uncharacterized protein</fullName>
    </submittedName>
</protein>